<proteinExistence type="predicted"/>
<evidence type="ECO:0000313" key="2">
    <source>
        <dbReference type="Proteomes" id="UP001228905"/>
    </source>
</evidence>
<reference evidence="1 2" key="1">
    <citation type="submission" date="2023-07" db="EMBL/GenBank/DDBJ databases">
        <title>Genomic Encyclopedia of Type Strains, Phase IV (KMG-IV): sequencing the most valuable type-strain genomes for metagenomic binning, comparative biology and taxonomic classification.</title>
        <authorList>
            <person name="Goeker M."/>
        </authorList>
    </citation>
    <scope>NUCLEOTIDE SEQUENCE [LARGE SCALE GENOMIC DNA]</scope>
    <source>
        <strain evidence="1 2">DSM 18695</strain>
    </source>
</reference>
<name>A0ABU0IKS7_9CAUL</name>
<organism evidence="1 2">
    <name type="scientific">Caulobacter ginsengisoli</name>
    <dbReference type="NCBI Taxonomy" id="400775"/>
    <lineage>
        <taxon>Bacteria</taxon>
        <taxon>Pseudomonadati</taxon>
        <taxon>Pseudomonadota</taxon>
        <taxon>Alphaproteobacteria</taxon>
        <taxon>Caulobacterales</taxon>
        <taxon>Caulobacteraceae</taxon>
        <taxon>Caulobacter</taxon>
    </lineage>
</organism>
<evidence type="ECO:0000313" key="1">
    <source>
        <dbReference type="EMBL" id="MDQ0462559.1"/>
    </source>
</evidence>
<dbReference type="EMBL" id="JAUSVS010000001">
    <property type="protein sequence ID" value="MDQ0462559.1"/>
    <property type="molecule type" value="Genomic_DNA"/>
</dbReference>
<protein>
    <submittedName>
        <fullName evidence="1">Uncharacterized protein</fullName>
    </submittedName>
</protein>
<sequence>MVKINYVGLGDPKAHFEALGEYRHKLLEMRKKHRPFGTDFLILDAAIKALDTAAYHFTREPDFYAIRVVQSLNNRAAG</sequence>
<comment type="caution">
    <text evidence="1">The sequence shown here is derived from an EMBL/GenBank/DDBJ whole genome shotgun (WGS) entry which is preliminary data.</text>
</comment>
<dbReference type="Proteomes" id="UP001228905">
    <property type="component" value="Unassembled WGS sequence"/>
</dbReference>
<accession>A0ABU0IKS7</accession>
<dbReference type="RefSeq" id="WP_307345028.1">
    <property type="nucleotide sequence ID" value="NZ_JAUSVS010000001.1"/>
</dbReference>
<keyword evidence="2" id="KW-1185">Reference proteome</keyword>
<gene>
    <name evidence="1" type="ORF">QO010_000307</name>
</gene>